<proteinExistence type="predicted"/>
<gene>
    <name evidence="1" type="ORF">AVEN_204205_1</name>
</gene>
<accession>A0A4Y2CCV5</accession>
<reference evidence="1 2" key="1">
    <citation type="journal article" date="2019" name="Sci. Rep.">
        <title>Orb-weaving spider Araneus ventricosus genome elucidates the spidroin gene catalogue.</title>
        <authorList>
            <person name="Kono N."/>
            <person name="Nakamura H."/>
            <person name="Ohtoshi R."/>
            <person name="Moran D.A.P."/>
            <person name="Shinohara A."/>
            <person name="Yoshida Y."/>
            <person name="Fujiwara M."/>
            <person name="Mori M."/>
            <person name="Tomita M."/>
            <person name="Arakawa K."/>
        </authorList>
    </citation>
    <scope>NUCLEOTIDE SEQUENCE [LARGE SCALE GENOMIC DNA]</scope>
</reference>
<organism evidence="1 2">
    <name type="scientific">Araneus ventricosus</name>
    <name type="common">Orbweaver spider</name>
    <name type="synonym">Epeira ventricosa</name>
    <dbReference type="NCBI Taxonomy" id="182803"/>
    <lineage>
        <taxon>Eukaryota</taxon>
        <taxon>Metazoa</taxon>
        <taxon>Ecdysozoa</taxon>
        <taxon>Arthropoda</taxon>
        <taxon>Chelicerata</taxon>
        <taxon>Arachnida</taxon>
        <taxon>Araneae</taxon>
        <taxon>Araneomorphae</taxon>
        <taxon>Entelegynae</taxon>
        <taxon>Araneoidea</taxon>
        <taxon>Araneidae</taxon>
        <taxon>Araneus</taxon>
    </lineage>
</organism>
<sequence length="89" mass="10216">MNSTTQEDPVHISVVVLHKESGPRLQRRAEDHTGINFEAVLRPCTTEMISRMVLYLNVHVLYVNYLIECSTNDGLVVEDQYFRLSDLPP</sequence>
<dbReference type="Proteomes" id="UP000499080">
    <property type="component" value="Unassembled WGS sequence"/>
</dbReference>
<evidence type="ECO:0000313" key="2">
    <source>
        <dbReference type="Proteomes" id="UP000499080"/>
    </source>
</evidence>
<dbReference type="AlphaFoldDB" id="A0A4Y2CCV5"/>
<dbReference type="EMBL" id="BGPR01086125">
    <property type="protein sequence ID" value="GBM02183.1"/>
    <property type="molecule type" value="Genomic_DNA"/>
</dbReference>
<comment type="caution">
    <text evidence="1">The sequence shown here is derived from an EMBL/GenBank/DDBJ whole genome shotgun (WGS) entry which is preliminary data.</text>
</comment>
<protein>
    <submittedName>
        <fullName evidence="1">Uncharacterized protein</fullName>
    </submittedName>
</protein>
<name>A0A4Y2CCV5_ARAVE</name>
<keyword evidence="2" id="KW-1185">Reference proteome</keyword>
<evidence type="ECO:0000313" key="1">
    <source>
        <dbReference type="EMBL" id="GBM02183.1"/>
    </source>
</evidence>